<organism evidence="1 2">
    <name type="scientific">Hypothenemus hampei</name>
    <name type="common">Coffee berry borer</name>
    <dbReference type="NCBI Taxonomy" id="57062"/>
    <lineage>
        <taxon>Eukaryota</taxon>
        <taxon>Metazoa</taxon>
        <taxon>Ecdysozoa</taxon>
        <taxon>Arthropoda</taxon>
        <taxon>Hexapoda</taxon>
        <taxon>Insecta</taxon>
        <taxon>Pterygota</taxon>
        <taxon>Neoptera</taxon>
        <taxon>Endopterygota</taxon>
        <taxon>Coleoptera</taxon>
        <taxon>Polyphaga</taxon>
        <taxon>Cucujiformia</taxon>
        <taxon>Curculionidae</taxon>
        <taxon>Scolytinae</taxon>
        <taxon>Hypothenemus</taxon>
    </lineage>
</organism>
<name>A0ABD1EBW9_HYPHA</name>
<keyword evidence="2" id="KW-1185">Reference proteome</keyword>
<evidence type="ECO:0000313" key="1">
    <source>
        <dbReference type="EMBL" id="KAL1492065.1"/>
    </source>
</evidence>
<dbReference type="AlphaFoldDB" id="A0ABD1EBW9"/>
<gene>
    <name evidence="1" type="ORF">ABEB36_012562</name>
</gene>
<reference evidence="1 2" key="1">
    <citation type="submission" date="2024-05" db="EMBL/GenBank/DDBJ databases">
        <title>Genetic variation in Jamaican populations of the coffee berry borer (Hypothenemus hampei).</title>
        <authorList>
            <person name="Errbii M."/>
            <person name="Myrie A."/>
        </authorList>
    </citation>
    <scope>NUCLEOTIDE SEQUENCE [LARGE SCALE GENOMIC DNA]</scope>
    <source>
        <strain evidence="1">JA-Hopewell-2020-01-JO</strain>
        <tissue evidence="1">Whole body</tissue>
    </source>
</reference>
<protein>
    <submittedName>
        <fullName evidence="1">Uncharacterized protein</fullName>
    </submittedName>
</protein>
<comment type="caution">
    <text evidence="1">The sequence shown here is derived from an EMBL/GenBank/DDBJ whole genome shotgun (WGS) entry which is preliminary data.</text>
</comment>
<accession>A0ABD1EBW9</accession>
<dbReference type="Proteomes" id="UP001566132">
    <property type="component" value="Unassembled WGS sequence"/>
</dbReference>
<proteinExistence type="predicted"/>
<sequence>MEDDFYGFKKQIWILIRNQREEANQFVTTNSIRKQTWVQNLKELHKKEDSSLETVIEEKDVEELLMKLKNRKNPSLDDIPHELFKYDGRSLDQLTTLPHQILLHQRILD</sequence>
<dbReference type="EMBL" id="JBDJPC010000009">
    <property type="protein sequence ID" value="KAL1492065.1"/>
    <property type="molecule type" value="Genomic_DNA"/>
</dbReference>
<evidence type="ECO:0000313" key="2">
    <source>
        <dbReference type="Proteomes" id="UP001566132"/>
    </source>
</evidence>